<evidence type="ECO:0000313" key="1">
    <source>
        <dbReference type="EMBL" id="KGG52532.1"/>
    </source>
</evidence>
<organism evidence="1 2">
    <name type="scientific">Mitosporidium daphniae</name>
    <dbReference type="NCBI Taxonomy" id="1485682"/>
    <lineage>
        <taxon>Eukaryota</taxon>
        <taxon>Fungi</taxon>
        <taxon>Fungi incertae sedis</taxon>
        <taxon>Microsporidia</taxon>
        <taxon>Mitosporidium</taxon>
    </lineage>
</organism>
<dbReference type="HOGENOM" id="CLU_1023383_0_0_1"/>
<accession>A0A098VU82</accession>
<dbReference type="EMBL" id="JMKJ01000067">
    <property type="protein sequence ID" value="KGG52532.1"/>
    <property type="molecule type" value="Genomic_DNA"/>
</dbReference>
<name>A0A098VU82_9MICR</name>
<reference evidence="1 2" key="1">
    <citation type="submission" date="2014-04" db="EMBL/GenBank/DDBJ databases">
        <title>A new species of microsporidia sheds light on the evolution of extreme parasitism.</title>
        <authorList>
            <person name="Haag K.L."/>
            <person name="James T.Y."/>
            <person name="Larsson R."/>
            <person name="Schaer T.M."/>
            <person name="Refardt D."/>
            <person name="Pombert J.-F."/>
            <person name="Ebert D."/>
        </authorList>
    </citation>
    <scope>NUCLEOTIDE SEQUENCE [LARGE SCALE GENOMIC DNA]</scope>
    <source>
        <strain evidence="1 2">UGP3</strain>
        <tissue evidence="1">Spores</tissue>
    </source>
</reference>
<comment type="caution">
    <text evidence="1">The sequence shown here is derived from an EMBL/GenBank/DDBJ whole genome shotgun (WGS) entry which is preliminary data.</text>
</comment>
<dbReference type="VEuPathDB" id="MicrosporidiaDB:DI09_160p30"/>
<gene>
    <name evidence="1" type="ORF">DI09_160p30</name>
</gene>
<keyword evidence="2" id="KW-1185">Reference proteome</keyword>
<dbReference type="GeneID" id="25258583"/>
<evidence type="ECO:0000313" key="2">
    <source>
        <dbReference type="Proteomes" id="UP000029725"/>
    </source>
</evidence>
<sequence length="272" mass="30836">MPIVSHRRHVDTVLEEGYSSKIKLSGCESIMQSRDLEAELDMQQANFDFLKNSIANSHGLDEMRQGHHKSSVEEVELSLKSLKKSKSLIESKIRGIEKALSGLQKDVSICTSFPFQAFALRIKLCHHDRMLLHPLAVPGGQEYIWWLDNPLPHIKIGYSPCVAPWTGRVFIEFLRKKNSTMDSKSGGIKYRRMTLLPTSNSIKWRSITTPGSPAIKALTPLLFEAHLDPTHIQLSLSEHPVTCVKLTIRTIIYYLENQNEAQIHQMMDPSHG</sequence>
<proteinExistence type="predicted"/>
<dbReference type="AlphaFoldDB" id="A0A098VU82"/>
<protein>
    <submittedName>
        <fullName evidence="1">Uncharacterized protein</fullName>
    </submittedName>
</protein>
<dbReference type="RefSeq" id="XP_013238968.1">
    <property type="nucleotide sequence ID" value="XM_013383514.1"/>
</dbReference>
<dbReference type="Proteomes" id="UP000029725">
    <property type="component" value="Unassembled WGS sequence"/>
</dbReference>